<gene>
    <name evidence="2" type="ORF">Hsar01_03087</name>
</gene>
<organism evidence="2 3">
    <name type="scientific">Haloferula sargassicola</name>
    <dbReference type="NCBI Taxonomy" id="490096"/>
    <lineage>
        <taxon>Bacteria</taxon>
        <taxon>Pseudomonadati</taxon>
        <taxon>Verrucomicrobiota</taxon>
        <taxon>Verrucomicrobiia</taxon>
        <taxon>Verrucomicrobiales</taxon>
        <taxon>Verrucomicrobiaceae</taxon>
        <taxon>Haloferula</taxon>
    </lineage>
</organism>
<evidence type="ECO:0000313" key="3">
    <source>
        <dbReference type="Proteomes" id="UP001476282"/>
    </source>
</evidence>
<evidence type="ECO:0000313" key="2">
    <source>
        <dbReference type="EMBL" id="GAA5483853.1"/>
    </source>
</evidence>
<feature type="compositionally biased region" description="Basic and acidic residues" evidence="1">
    <location>
        <begin position="123"/>
        <end position="133"/>
    </location>
</feature>
<reference evidence="2 3" key="1">
    <citation type="submission" date="2024-02" db="EMBL/GenBank/DDBJ databases">
        <title>Haloferula sargassicola NBRC 104335.</title>
        <authorList>
            <person name="Ichikawa N."/>
            <person name="Katano-Makiyama Y."/>
            <person name="Hidaka K."/>
        </authorList>
    </citation>
    <scope>NUCLEOTIDE SEQUENCE [LARGE SCALE GENOMIC DNA]</scope>
    <source>
        <strain evidence="2 3">NBRC 104335</strain>
    </source>
</reference>
<dbReference type="Proteomes" id="UP001476282">
    <property type="component" value="Unassembled WGS sequence"/>
</dbReference>
<name>A0ABP9UQM2_9BACT</name>
<dbReference type="EMBL" id="BAABRI010000018">
    <property type="protein sequence ID" value="GAA5483853.1"/>
    <property type="molecule type" value="Genomic_DNA"/>
</dbReference>
<evidence type="ECO:0000256" key="1">
    <source>
        <dbReference type="SAM" id="MobiDB-lite"/>
    </source>
</evidence>
<sequence>MADRPRKASAEVRAMIREALADPRRRFLDDKTSSRNWLNHWNLKAEGLYQDLIDGLGHSENLFLKPKSKPAQIQAYQCVLDYPADGGDLPAVDIHVTLAPKGDPPRVRVAVHPSDTVQTLPRLDPKPNDDEND</sequence>
<protein>
    <submittedName>
        <fullName evidence="2">Uncharacterized protein</fullName>
    </submittedName>
</protein>
<dbReference type="RefSeq" id="WP_353567957.1">
    <property type="nucleotide sequence ID" value="NZ_BAABRI010000018.1"/>
</dbReference>
<comment type="caution">
    <text evidence="2">The sequence shown here is derived from an EMBL/GenBank/DDBJ whole genome shotgun (WGS) entry which is preliminary data.</text>
</comment>
<accession>A0ABP9UQM2</accession>
<feature type="region of interest" description="Disordered" evidence="1">
    <location>
        <begin position="105"/>
        <end position="133"/>
    </location>
</feature>
<proteinExistence type="predicted"/>
<keyword evidence="3" id="KW-1185">Reference proteome</keyword>